<dbReference type="AlphaFoldDB" id="B7K394"/>
<name>B7K394_RIPO1</name>
<sequence>MAIIFVVNDVTEYKVSPVDGITAIATIFILDPCFVDKKPQPVWRLLL</sequence>
<dbReference type="Proteomes" id="UP000008204">
    <property type="component" value="Chromosome"/>
</dbReference>
<accession>B7K394</accession>
<evidence type="ECO:0000313" key="2">
    <source>
        <dbReference type="Proteomes" id="UP000008204"/>
    </source>
</evidence>
<protein>
    <submittedName>
        <fullName evidence="1">Uncharacterized protein</fullName>
    </submittedName>
</protein>
<evidence type="ECO:0000313" key="1">
    <source>
        <dbReference type="EMBL" id="ACK64414.1"/>
    </source>
</evidence>
<keyword evidence="2" id="KW-1185">Reference proteome</keyword>
<dbReference type="HOGENOM" id="CLU_3167105_0_0_3"/>
<dbReference type="EMBL" id="CP001287">
    <property type="protein sequence ID" value="ACK64414.1"/>
    <property type="molecule type" value="Genomic_DNA"/>
</dbReference>
<organism evidence="1 2">
    <name type="scientific">Rippkaea orientalis (strain PCC 8801 / RF-1)</name>
    <name type="common">Cyanothece sp. (strain PCC 8801)</name>
    <dbReference type="NCBI Taxonomy" id="41431"/>
    <lineage>
        <taxon>Bacteria</taxon>
        <taxon>Bacillati</taxon>
        <taxon>Cyanobacteriota</taxon>
        <taxon>Cyanophyceae</taxon>
        <taxon>Oscillatoriophycideae</taxon>
        <taxon>Chroococcales</taxon>
        <taxon>Aphanothecaceae</taxon>
        <taxon>Rippkaea</taxon>
        <taxon>Rippkaea orientalis</taxon>
    </lineage>
</organism>
<reference evidence="2" key="1">
    <citation type="journal article" date="2011" name="MBio">
        <title>Novel metabolic attributes of the genus Cyanothece, comprising a group of unicellular nitrogen-fixing Cyanobacteria.</title>
        <authorList>
            <person name="Bandyopadhyay A."/>
            <person name="Elvitigala T."/>
            <person name="Welsh E."/>
            <person name="Stockel J."/>
            <person name="Liberton M."/>
            <person name="Min H."/>
            <person name="Sherman L.A."/>
            <person name="Pakrasi H.B."/>
        </authorList>
    </citation>
    <scope>NUCLEOTIDE SEQUENCE [LARGE SCALE GENOMIC DNA]</scope>
    <source>
        <strain evidence="2">PCC 8801</strain>
    </source>
</reference>
<proteinExistence type="predicted"/>
<dbReference type="KEGG" id="cyp:PCC8801_0315"/>
<gene>
    <name evidence="1" type="ordered locus">PCC8801_0315</name>
</gene>
<dbReference type="RefSeq" id="WP_012593691.1">
    <property type="nucleotide sequence ID" value="NC_011726.1"/>
</dbReference>